<evidence type="ECO:0000313" key="3">
    <source>
        <dbReference type="Proteomes" id="UP001524642"/>
    </source>
</evidence>
<feature type="domain" description="Histidine phosphotransferase ChpT C-terminal" evidence="1">
    <location>
        <begin position="73"/>
        <end position="182"/>
    </location>
</feature>
<sequence length="198" mass="19658">MDPLSLAQDVCARICHDFGGPLGALSGALDLAGEAPEEALSVAREGAEALRRRLRLWRAAAGAGTGPLGREGLAELLEGALPNGRVAVDLSGLPEAALPAPLSQAVLAAAMLGSEALPRGGTVHLAGQEGGVAVWPEGRNAAWPAGLTAVLAGDTVPGPRDVLAPLLRQLAEAAGMDLSLAMGAGGAIAPLTLLPARG</sequence>
<dbReference type="Pfam" id="PF10090">
    <property type="entry name" value="HPTransfase"/>
    <property type="match status" value="1"/>
</dbReference>
<evidence type="ECO:0000313" key="2">
    <source>
        <dbReference type="EMBL" id="MCR0981582.1"/>
    </source>
</evidence>
<evidence type="ECO:0000259" key="1">
    <source>
        <dbReference type="Pfam" id="PF10090"/>
    </source>
</evidence>
<gene>
    <name evidence="2" type="ORF">NRP21_05930</name>
</gene>
<organism evidence="2 3">
    <name type="scientific">Roseomonas populi</name>
    <dbReference type="NCBI Taxonomy" id="3121582"/>
    <lineage>
        <taxon>Bacteria</taxon>
        <taxon>Pseudomonadati</taxon>
        <taxon>Pseudomonadota</taxon>
        <taxon>Alphaproteobacteria</taxon>
        <taxon>Acetobacterales</taxon>
        <taxon>Roseomonadaceae</taxon>
        <taxon>Roseomonas</taxon>
    </lineage>
</organism>
<proteinExistence type="predicted"/>
<comment type="caution">
    <text evidence="2">The sequence shown here is derived from an EMBL/GenBank/DDBJ whole genome shotgun (WGS) entry which is preliminary data.</text>
</comment>
<protein>
    <submittedName>
        <fullName evidence="2">Histidine phosphotransferase family protein</fullName>
    </submittedName>
</protein>
<dbReference type="Gene3D" id="1.10.287.130">
    <property type="match status" value="1"/>
</dbReference>
<reference evidence="2 3" key="1">
    <citation type="submission" date="2022-06" db="EMBL/GenBank/DDBJ databases">
        <title>Roseomonas CN29.</title>
        <authorList>
            <person name="Cheng Y."/>
            <person name="He X."/>
        </authorList>
    </citation>
    <scope>NUCLEOTIDE SEQUENCE [LARGE SCALE GENOMIC DNA]</scope>
    <source>
        <strain evidence="2 3">CN29</strain>
    </source>
</reference>
<dbReference type="InterPro" id="IPR018762">
    <property type="entry name" value="ChpT_C"/>
</dbReference>
<dbReference type="EMBL" id="JANJOU010000003">
    <property type="protein sequence ID" value="MCR0981582.1"/>
    <property type="molecule type" value="Genomic_DNA"/>
</dbReference>
<dbReference type="Gene3D" id="3.30.565.10">
    <property type="entry name" value="Histidine kinase-like ATPase, C-terminal domain"/>
    <property type="match status" value="1"/>
</dbReference>
<keyword evidence="3" id="KW-1185">Reference proteome</keyword>
<dbReference type="InterPro" id="IPR036890">
    <property type="entry name" value="HATPase_C_sf"/>
</dbReference>
<accession>A0ABT1X0E9</accession>
<name>A0ABT1X0E9_9PROT</name>
<dbReference type="RefSeq" id="WP_257715252.1">
    <property type="nucleotide sequence ID" value="NZ_JANJOU010000003.1"/>
</dbReference>
<dbReference type="Proteomes" id="UP001524642">
    <property type="component" value="Unassembled WGS sequence"/>
</dbReference>